<reference evidence="2 3" key="1">
    <citation type="journal article" date="2013" name="ISME J.">
        <title>Comparative genomics of pathogenic lineages of Vibrio nigripulchritudo identifies virulence-associated traits.</title>
        <authorList>
            <person name="Goudenege D."/>
            <person name="Labreuche Y."/>
            <person name="Krin E."/>
            <person name="Ansquer D."/>
            <person name="Mangenot S."/>
            <person name="Calteau A."/>
            <person name="Medigue C."/>
            <person name="Mazel D."/>
            <person name="Polz M.F."/>
            <person name="Le Roux F."/>
        </authorList>
    </citation>
    <scope>NUCLEOTIDE SEQUENCE [LARGE SCALE GENOMIC DNA]</scope>
    <source>
        <strain evidence="2 3">SOn1</strain>
    </source>
</reference>
<keyword evidence="1" id="KW-0472">Membrane</keyword>
<dbReference type="EMBL" id="CAOF01000086">
    <property type="protein sequence ID" value="CCO46387.1"/>
    <property type="molecule type" value="Genomic_DNA"/>
</dbReference>
<name>A0AAV2VNY7_9VIBR</name>
<evidence type="ECO:0000313" key="3">
    <source>
        <dbReference type="Proteomes" id="UP000018211"/>
    </source>
</evidence>
<keyword evidence="1" id="KW-0812">Transmembrane</keyword>
<dbReference type="RefSeq" id="WP_022611532.1">
    <property type="nucleotide sequence ID" value="NZ_LK391965.1"/>
</dbReference>
<comment type="caution">
    <text evidence="2">The sequence shown here is derived from an EMBL/GenBank/DDBJ whole genome shotgun (WGS) entry which is preliminary data.</text>
</comment>
<evidence type="ECO:0000256" key="1">
    <source>
        <dbReference type="SAM" id="Phobius"/>
    </source>
</evidence>
<keyword evidence="1" id="KW-1133">Transmembrane helix</keyword>
<feature type="transmembrane region" description="Helical" evidence="1">
    <location>
        <begin position="13"/>
        <end position="35"/>
    </location>
</feature>
<evidence type="ECO:0008006" key="4">
    <source>
        <dbReference type="Google" id="ProtNLM"/>
    </source>
</evidence>
<accession>A0AAV2VNY7</accession>
<dbReference type="AlphaFoldDB" id="A0AAV2VNY7"/>
<feature type="transmembrane region" description="Helical" evidence="1">
    <location>
        <begin position="166"/>
        <end position="183"/>
    </location>
</feature>
<organism evidence="2 3">
    <name type="scientific">Vibrio nigripulchritudo SOn1</name>
    <dbReference type="NCBI Taxonomy" id="1238450"/>
    <lineage>
        <taxon>Bacteria</taxon>
        <taxon>Pseudomonadati</taxon>
        <taxon>Pseudomonadota</taxon>
        <taxon>Gammaproteobacteria</taxon>
        <taxon>Vibrionales</taxon>
        <taxon>Vibrionaceae</taxon>
        <taxon>Vibrio</taxon>
    </lineage>
</organism>
<evidence type="ECO:0000313" key="2">
    <source>
        <dbReference type="EMBL" id="CCO46387.1"/>
    </source>
</evidence>
<sequence>MDSYVKLLQEGDYIVVALVLAISAVFNLSKIVDFYKSNRRQRRESITNAIADPDLTPELKDHFRDELNIEYFRCIHGVKLSLPMLKAALVLNERISEQVSFRHVVKSVKVMPNIDGIHLLSYRVKLSKFETTFCFYNLICGFFMVIYGVISILLFLYLIFTSFNPGLLASGIAVILMGAYMFNDGSTWVSVRHVNSALAEIEENS</sequence>
<gene>
    <name evidence="2" type="ORF">VIBNISOn1_1760007</name>
</gene>
<proteinExistence type="predicted"/>
<dbReference type="Proteomes" id="UP000018211">
    <property type="component" value="Unassembled WGS sequence"/>
</dbReference>
<feature type="transmembrane region" description="Helical" evidence="1">
    <location>
        <begin position="133"/>
        <end position="160"/>
    </location>
</feature>
<protein>
    <recommendedName>
        <fullName evidence="4">DUF2721 domain-containing protein</fullName>
    </recommendedName>
</protein>